<dbReference type="PROSITE" id="PS50082">
    <property type="entry name" value="WD_REPEATS_2"/>
    <property type="match status" value="1"/>
</dbReference>
<dbReference type="OrthoDB" id="10259804at2759"/>
<dbReference type="RefSeq" id="XP_030647720.1">
    <property type="nucleotide sequence ID" value="XM_030791860.1"/>
</dbReference>
<dbReference type="CTD" id="79819"/>
<dbReference type="GO" id="GO:0045504">
    <property type="term" value="F:dynein heavy chain binding"/>
    <property type="evidence" value="ECO:0007669"/>
    <property type="project" value="TreeGrafter"/>
</dbReference>
<evidence type="ECO:0000256" key="6">
    <source>
        <dbReference type="ARBA" id="ARBA00023069"/>
    </source>
</evidence>
<evidence type="ECO:0000256" key="5">
    <source>
        <dbReference type="ARBA" id="ARBA00022846"/>
    </source>
</evidence>
<keyword evidence="5" id="KW-0282">Flagellum</keyword>
<dbReference type="PANTHER" id="PTHR12442">
    <property type="entry name" value="DYNEIN INTERMEDIATE CHAIN"/>
    <property type="match status" value="1"/>
</dbReference>
<keyword evidence="13" id="KW-1185">Reference proteome</keyword>
<proteinExistence type="predicted"/>
<comment type="subcellular location">
    <subcellularLocation>
        <location evidence="1">Cytoplasm</location>
        <location evidence="1">Cytoskeleton</location>
        <location evidence="1">Flagellum axoneme</location>
    </subcellularLocation>
    <subcellularLocation>
        <location evidence="9">Dynein axonemal particle</location>
    </subcellularLocation>
</comment>
<gene>
    <name evidence="14" type="primary">dnai4</name>
</gene>
<keyword evidence="6" id="KW-0969">Cilium</keyword>
<dbReference type="SMART" id="SM00320">
    <property type="entry name" value="WD40"/>
    <property type="match status" value="5"/>
</dbReference>
<evidence type="ECO:0000313" key="13">
    <source>
        <dbReference type="Proteomes" id="UP000504632"/>
    </source>
</evidence>
<evidence type="ECO:0000256" key="10">
    <source>
        <dbReference type="ARBA" id="ARBA00040002"/>
    </source>
</evidence>
<keyword evidence="2" id="KW-0963">Cytoplasm</keyword>
<dbReference type="Pfam" id="PF00400">
    <property type="entry name" value="WD40"/>
    <property type="match status" value="2"/>
</dbReference>
<keyword evidence="8" id="KW-0966">Cell projection</keyword>
<keyword evidence="7" id="KW-0206">Cytoskeleton</keyword>
<dbReference type="AlphaFoldDB" id="A0A6J2WTW9"/>
<name>A0A6J2WTW9_CHACN</name>
<dbReference type="InterPro" id="IPR050687">
    <property type="entry name" value="Dynein_IC"/>
</dbReference>
<dbReference type="GO" id="GO:0120293">
    <property type="term" value="C:dynein axonemal particle"/>
    <property type="evidence" value="ECO:0007669"/>
    <property type="project" value="UniProtKB-SubCell"/>
</dbReference>
<dbReference type="InterPro" id="IPR015943">
    <property type="entry name" value="WD40/YVTN_repeat-like_dom_sf"/>
</dbReference>
<dbReference type="SUPFAM" id="SSF50978">
    <property type="entry name" value="WD40 repeat-like"/>
    <property type="match status" value="1"/>
</dbReference>
<dbReference type="GO" id="GO:0003341">
    <property type="term" value="P:cilium movement"/>
    <property type="evidence" value="ECO:0007669"/>
    <property type="project" value="TreeGrafter"/>
</dbReference>
<evidence type="ECO:0000256" key="7">
    <source>
        <dbReference type="ARBA" id="ARBA00023212"/>
    </source>
</evidence>
<keyword evidence="3 12" id="KW-0853">WD repeat</keyword>
<dbReference type="InParanoid" id="A0A6J2WTW9"/>
<feature type="repeat" description="WD" evidence="12">
    <location>
        <begin position="642"/>
        <end position="674"/>
    </location>
</feature>
<evidence type="ECO:0000256" key="4">
    <source>
        <dbReference type="ARBA" id="ARBA00022737"/>
    </source>
</evidence>
<dbReference type="InterPro" id="IPR001680">
    <property type="entry name" value="WD40_rpt"/>
</dbReference>
<dbReference type="GeneID" id="115827967"/>
<dbReference type="PANTHER" id="PTHR12442:SF12">
    <property type="entry name" value="DYNEIN AXONEMAL INTERMEDIATE CHAIN 4"/>
    <property type="match status" value="1"/>
</dbReference>
<evidence type="ECO:0000256" key="1">
    <source>
        <dbReference type="ARBA" id="ARBA00004611"/>
    </source>
</evidence>
<dbReference type="Gene3D" id="2.130.10.10">
    <property type="entry name" value="YVTN repeat-like/Quinoprotein amine dehydrogenase"/>
    <property type="match status" value="2"/>
</dbReference>
<evidence type="ECO:0000256" key="3">
    <source>
        <dbReference type="ARBA" id="ARBA00022574"/>
    </source>
</evidence>
<accession>A0A6J2WTW9</accession>
<evidence type="ECO:0000256" key="2">
    <source>
        <dbReference type="ARBA" id="ARBA00022490"/>
    </source>
</evidence>
<dbReference type="FunFam" id="2.130.10.10:FF:001248">
    <property type="entry name" value="WD repeat domain 78"/>
    <property type="match status" value="1"/>
</dbReference>
<evidence type="ECO:0000256" key="8">
    <source>
        <dbReference type="ARBA" id="ARBA00023273"/>
    </source>
</evidence>
<sequence length="788" mass="88117">MSNTTAKLRRPTLKVTPSSRAMNLSTSGTLRVNRSTTRSVNASISRRSFSLAGDSKVLDKSSNQTPKHVIQVFDETGKDVTPHPLYQPDPGAIQPRQSKIFSANDTSGGTFSDIFSTVYQTTNASFAAPFTWSVFGSSSVSRSSLSTMESLNEEIEDPLSKRDVSVSLTDVHVKREETKEQIREDMLDQVVERYLTETDTIWMLDLPSVSVSAEAEEADAVRERNKAYVELCKNRLGNDKYTERSMQTLGGAPKVKEVQTQSISMVDKSVMATTWDIYDSFSNTNEANEASTALDRMRSSSSEIVSNPKLDTAGVPDRTLFIANKSTSGSESSTGVEPFVVPVDDEPDAELVLSSRKFQKHLLVMERVILENIFQPKLAAYRQLPILKEVDTGDGSSTEIRTELEESSRTPVLEYLWAFSCKLTSGRNISSMAWNKKNPDFLAVGYGQFGFRDQKPGLVCCWSLKNPKWPAHIFHCESGVTSVDFSASNNRQLAVGMYNGTISIYTIQTKGKTRVIDSSGYARGHTGPVWQVKWISQDRDSLGERKGEALISVSSDGRISKWFLRQGLDCIDLMKLKRTKNEKKRNLPVESKEKSEPKISRLAPGLCFDFYPKDSNFYLVGTEEGYIHKCPYSYNEQFLETYTGHGGPVYKIVWSPFCPDVFLSCSSDWTIQLWRQDMLTPVLGFTSVQRAVYDIQWSPKWATVFGVVNEDRVEIWDLEASILDPTIVSVARPGVKLTSLLFATETDCILVGDSEGNVSIYKLKHLTVREGTQADVLEDIIRYTLDSQ</sequence>
<dbReference type="GO" id="GO:0005858">
    <property type="term" value="C:axonemal dynein complex"/>
    <property type="evidence" value="ECO:0007669"/>
    <property type="project" value="TreeGrafter"/>
</dbReference>
<dbReference type="GO" id="GO:0045503">
    <property type="term" value="F:dynein light chain binding"/>
    <property type="evidence" value="ECO:0007669"/>
    <property type="project" value="TreeGrafter"/>
</dbReference>
<reference evidence="14" key="1">
    <citation type="submission" date="2025-08" db="UniProtKB">
        <authorList>
            <consortium name="RefSeq"/>
        </authorList>
    </citation>
    <scope>IDENTIFICATION</scope>
</reference>
<dbReference type="Proteomes" id="UP000504632">
    <property type="component" value="Chromosome 14"/>
</dbReference>
<evidence type="ECO:0000256" key="11">
    <source>
        <dbReference type="ARBA" id="ARBA00041557"/>
    </source>
</evidence>
<evidence type="ECO:0000313" key="14">
    <source>
        <dbReference type="RefSeq" id="XP_030647720.1"/>
    </source>
</evidence>
<protein>
    <recommendedName>
        <fullName evidence="10">Dynein axonemal intermediate chain 4</fullName>
    </recommendedName>
    <alternativeName>
        <fullName evidence="11">WD repeat-containing protein 78</fullName>
    </alternativeName>
</protein>
<dbReference type="FunCoup" id="A0A6J2WTW9">
    <property type="interactions" value="216"/>
</dbReference>
<evidence type="ECO:0000256" key="12">
    <source>
        <dbReference type="PROSITE-ProRule" id="PRU00221"/>
    </source>
</evidence>
<dbReference type="InterPro" id="IPR036322">
    <property type="entry name" value="WD40_repeat_dom_sf"/>
</dbReference>
<evidence type="ECO:0000256" key="9">
    <source>
        <dbReference type="ARBA" id="ARBA00024190"/>
    </source>
</evidence>
<keyword evidence="4" id="KW-0677">Repeat</keyword>
<organism evidence="13 14">
    <name type="scientific">Chanos chanos</name>
    <name type="common">Milkfish</name>
    <name type="synonym">Mugil chanos</name>
    <dbReference type="NCBI Taxonomy" id="29144"/>
    <lineage>
        <taxon>Eukaryota</taxon>
        <taxon>Metazoa</taxon>
        <taxon>Chordata</taxon>
        <taxon>Craniata</taxon>
        <taxon>Vertebrata</taxon>
        <taxon>Euteleostomi</taxon>
        <taxon>Actinopterygii</taxon>
        <taxon>Neopterygii</taxon>
        <taxon>Teleostei</taxon>
        <taxon>Ostariophysi</taxon>
        <taxon>Gonorynchiformes</taxon>
        <taxon>Chanidae</taxon>
        <taxon>Chanos</taxon>
    </lineage>
</organism>